<dbReference type="AlphaFoldDB" id="A0A6M5YEN8"/>
<proteinExistence type="predicted"/>
<keyword evidence="4" id="KW-1185">Reference proteome</keyword>
<dbReference type="Proteomes" id="UP000502756">
    <property type="component" value="Chromosome"/>
</dbReference>
<feature type="chain" id="PRO_5027077251" evidence="1">
    <location>
        <begin position="20"/>
        <end position="126"/>
    </location>
</feature>
<accession>A0A6M5YEN8</accession>
<sequence>MKRLAFLICFGLVSFAVSAQTPAASPEATKLDSLARLSQQFLNNNQPDSLYALMGPAFKQQISPEKLREVMSQIAGQLGKWVSMESRSVKDGIARYKATFALAPLDFYISQDKQGKIETFLFKPLE</sequence>
<evidence type="ECO:0000313" key="4">
    <source>
        <dbReference type="Proteomes" id="UP000502756"/>
    </source>
</evidence>
<dbReference type="InterPro" id="IPR024981">
    <property type="entry name" value="DUF3887"/>
</dbReference>
<dbReference type="RefSeq" id="WP_171741635.1">
    <property type="nucleotide sequence ID" value="NZ_CP053435.1"/>
</dbReference>
<dbReference type="KEGG" id="stae:HNV11_21565"/>
<organism evidence="3 4">
    <name type="scientific">Spirosoma taeanense</name>
    <dbReference type="NCBI Taxonomy" id="2735870"/>
    <lineage>
        <taxon>Bacteria</taxon>
        <taxon>Pseudomonadati</taxon>
        <taxon>Bacteroidota</taxon>
        <taxon>Cytophagia</taxon>
        <taxon>Cytophagales</taxon>
        <taxon>Cytophagaceae</taxon>
        <taxon>Spirosoma</taxon>
    </lineage>
</organism>
<dbReference type="EMBL" id="CP053435">
    <property type="protein sequence ID" value="QJW91781.1"/>
    <property type="molecule type" value="Genomic_DNA"/>
</dbReference>
<protein>
    <submittedName>
        <fullName evidence="3">DUF3887 domain-containing protein</fullName>
    </submittedName>
</protein>
<feature type="signal peptide" evidence="1">
    <location>
        <begin position="1"/>
        <end position="19"/>
    </location>
</feature>
<name>A0A6M5YEN8_9BACT</name>
<reference evidence="3 4" key="1">
    <citation type="submission" date="2020-05" db="EMBL/GenBank/DDBJ databases">
        <title>Genome sequencing of Spirosoma sp. TS118.</title>
        <authorList>
            <person name="Lee J.-H."/>
            <person name="Jeong S."/>
            <person name="Zhao L."/>
            <person name="Jung J.-H."/>
            <person name="Kim M.-K."/>
            <person name="Lim S."/>
        </authorList>
    </citation>
    <scope>NUCLEOTIDE SEQUENCE [LARGE SCALE GENOMIC DNA]</scope>
    <source>
        <strain evidence="3 4">TS118</strain>
    </source>
</reference>
<evidence type="ECO:0000256" key="1">
    <source>
        <dbReference type="SAM" id="SignalP"/>
    </source>
</evidence>
<dbReference type="Gene3D" id="3.10.450.590">
    <property type="match status" value="1"/>
</dbReference>
<keyword evidence="1" id="KW-0732">Signal</keyword>
<feature type="domain" description="DUF3887" evidence="2">
    <location>
        <begin position="39"/>
        <end position="120"/>
    </location>
</feature>
<dbReference type="Pfam" id="PF13026">
    <property type="entry name" value="DUF3887"/>
    <property type="match status" value="1"/>
</dbReference>
<evidence type="ECO:0000313" key="3">
    <source>
        <dbReference type="EMBL" id="QJW91781.1"/>
    </source>
</evidence>
<evidence type="ECO:0000259" key="2">
    <source>
        <dbReference type="Pfam" id="PF13026"/>
    </source>
</evidence>
<gene>
    <name evidence="3" type="ORF">HNV11_21565</name>
</gene>